<dbReference type="Gene3D" id="3.40.50.1820">
    <property type="entry name" value="alpha/beta hydrolase"/>
    <property type="match status" value="1"/>
</dbReference>
<dbReference type="OrthoDB" id="9804993at2"/>
<gene>
    <name evidence="1" type="ORF">DFR38_109122</name>
</gene>
<dbReference type="AlphaFoldDB" id="A0A318JG20"/>
<evidence type="ECO:0008006" key="3">
    <source>
        <dbReference type="Google" id="ProtNLM"/>
    </source>
</evidence>
<evidence type="ECO:0000313" key="2">
    <source>
        <dbReference type="Proteomes" id="UP000248395"/>
    </source>
</evidence>
<accession>A0A318JG20</accession>
<dbReference type="EMBL" id="QJKC01000009">
    <property type="protein sequence ID" value="PXX46280.1"/>
    <property type="molecule type" value="Genomic_DNA"/>
</dbReference>
<keyword evidence="2" id="KW-1185">Reference proteome</keyword>
<protein>
    <recommendedName>
        <fullName evidence="3">Alpha/beta hydrolase</fullName>
    </recommendedName>
</protein>
<sequence>MTHIADDFDFIIQPGWKGSGADHWQSHWQQRLNAIRVDNANWEQPDLDSWLQGLDQALSQARRPAIVIAHSLGCITVAHYARRHPQRIAGALLVAPADVERPFVPRELLPFAPLPRQPLPFVSRVVASDNDPFCKPARAARLAGYWQSPLSWLQQAGHINVASGHQQWEEGLALLPPLLERARAQRQAAA</sequence>
<dbReference type="InterPro" id="IPR010662">
    <property type="entry name" value="RBBP9/YdeN"/>
</dbReference>
<evidence type="ECO:0000313" key="1">
    <source>
        <dbReference type="EMBL" id="PXX46280.1"/>
    </source>
</evidence>
<dbReference type="Proteomes" id="UP000248395">
    <property type="component" value="Unassembled WGS sequence"/>
</dbReference>
<dbReference type="Pfam" id="PF06821">
    <property type="entry name" value="Ser_hydrolase"/>
    <property type="match status" value="1"/>
</dbReference>
<dbReference type="RefSeq" id="WP_110313407.1">
    <property type="nucleotide sequence ID" value="NZ_QJKC01000009.1"/>
</dbReference>
<dbReference type="SUPFAM" id="SSF53474">
    <property type="entry name" value="alpha/beta-Hydrolases"/>
    <property type="match status" value="1"/>
</dbReference>
<organism evidence="1 2">
    <name type="scientific">Aquitalea magnusonii</name>
    <dbReference type="NCBI Taxonomy" id="332411"/>
    <lineage>
        <taxon>Bacteria</taxon>
        <taxon>Pseudomonadati</taxon>
        <taxon>Pseudomonadota</taxon>
        <taxon>Betaproteobacteria</taxon>
        <taxon>Neisseriales</taxon>
        <taxon>Chromobacteriaceae</taxon>
        <taxon>Aquitalea</taxon>
    </lineage>
</organism>
<reference evidence="1 2" key="1">
    <citation type="submission" date="2018-05" db="EMBL/GenBank/DDBJ databases">
        <title>Genomic Encyclopedia of Type Strains, Phase IV (KMG-IV): sequencing the most valuable type-strain genomes for metagenomic binning, comparative biology and taxonomic classification.</title>
        <authorList>
            <person name="Goeker M."/>
        </authorList>
    </citation>
    <scope>NUCLEOTIDE SEQUENCE [LARGE SCALE GENOMIC DNA]</scope>
    <source>
        <strain evidence="1 2">DSM 25134</strain>
    </source>
</reference>
<dbReference type="InterPro" id="IPR029058">
    <property type="entry name" value="AB_hydrolase_fold"/>
</dbReference>
<name>A0A318JG20_9NEIS</name>
<comment type="caution">
    <text evidence="1">The sequence shown here is derived from an EMBL/GenBank/DDBJ whole genome shotgun (WGS) entry which is preliminary data.</text>
</comment>
<dbReference type="GO" id="GO:0016787">
    <property type="term" value="F:hydrolase activity"/>
    <property type="evidence" value="ECO:0007669"/>
    <property type="project" value="InterPro"/>
</dbReference>
<proteinExistence type="predicted"/>